<reference evidence="5 6" key="1">
    <citation type="submission" date="2018-01" db="EMBL/GenBank/DDBJ databases">
        <title>Cryobacterium sp. nov., from glaciers in China.</title>
        <authorList>
            <person name="Liu Q."/>
            <person name="Xin Y.-H."/>
        </authorList>
    </citation>
    <scope>NUCLEOTIDE SEQUENCE [LARGE SCALE GENOMIC DNA]</scope>
    <source>
        <strain evidence="5 6">TMN-42</strain>
    </source>
</reference>
<dbReference type="GO" id="GO:0016874">
    <property type="term" value="F:ligase activity"/>
    <property type="evidence" value="ECO:0007669"/>
    <property type="project" value="UniProtKB-KW"/>
</dbReference>
<feature type="region of interest" description="Disordered" evidence="1">
    <location>
        <begin position="211"/>
        <end position="245"/>
    </location>
</feature>
<feature type="compositionally biased region" description="Pro residues" evidence="1">
    <location>
        <begin position="849"/>
        <end position="887"/>
    </location>
</feature>
<gene>
    <name evidence="5" type="ORF">C3B61_14455</name>
</gene>
<feature type="chain" id="PRO_5015403715" evidence="3">
    <location>
        <begin position="34"/>
        <end position="1049"/>
    </location>
</feature>
<dbReference type="Pfam" id="PF03372">
    <property type="entry name" value="Exo_endo_phos"/>
    <property type="match status" value="1"/>
</dbReference>
<dbReference type="InterPro" id="IPR036415">
    <property type="entry name" value="Lamin_tail_dom_sf"/>
</dbReference>
<evidence type="ECO:0000256" key="1">
    <source>
        <dbReference type="SAM" id="MobiDB-lite"/>
    </source>
</evidence>
<name>A0A2S3ZC08_9MICO</name>
<feature type="transmembrane region" description="Helical" evidence="2">
    <location>
        <begin position="1022"/>
        <end position="1039"/>
    </location>
</feature>
<dbReference type="InterPro" id="IPR005135">
    <property type="entry name" value="Endo/exonuclease/phosphatase"/>
</dbReference>
<feature type="compositionally biased region" description="Low complexity" evidence="1">
    <location>
        <begin position="888"/>
        <end position="906"/>
    </location>
</feature>
<sequence>MSLAPPRPLRLALASLIGACLAVAPVVAFPAQANTAGTGVVINEAYLSGGSAGAAFSAKFVELYNPTNTAIDLSAWSLQYRKATGVVTDSPAAVALTGTIPAKGYYLVSGGSNANGANGAALPTPDQVSTLNPSGTTGTLILANSTTPLSLESGNAAGNPNVIDLVGYGASLTFEGAVAPAPSSNTDVKSLNRSAAADTDNNAADITLSATITPTNSAGPTGGTPTPAPTDPPVVTPTPTPTTAPPTDTTAISAIQGTADASPLAGSTVKTVGVVTAAYPTGGFAGFYLQTPGTDGANNPASHGIFVYTKTLGVDVVVGDYVSVTGAVSEYYGLTQLTINALGDITRLDGAGITAPVAAELRLPAADADRERLEGMLVAPAGAFTVTNNYTTNQYAEIGLAAGTTPLVNPTVTDRPGSAGYTAAIAANAARAVTLDDGASTNYLSSSNKGLPVPYLSTTAPVRIGAAVTFTKPTILDYRNSAWKLQPTTALVPANAAIVQPATFENTRSSAPEKVGGDIRLGTFNVLNYFSTTGDTLTGCQYYTDRAGAKITVSGGCDARGAADQANFLRQQAKIVAAINALDAQVISLEEIENSAVFGANRDTALATLVAALNADLGQDAWAFVPSPAALPANEDVIRTAFIYQKAVVETVGGSTILTGSAAFSNARQPLAQAFQLVGDTDSRFLTIVNHFKSKGSGTGVDADMGDGQGASNASRVNQATALVAFADTMSAQSGIDRVFLTGDFNAYDQEDPIKVITDAGYLNQEAKSGEYTYAFGGSVGSLDHVFASPEADAVVTDVDVWNINSVESVALEYSRYNNNVTDFYVADAFRSSDHDPAILGLNLASPTEPTPVPTTEPTPVPTTEPTPVPTTEPTPVPTTAPTPVPTTEPTSTPTVPAATAPTLAPTAAPESALTAALRDKISTNASRYSAGSAITITAGAAYTGDFVSAWVRSTPVNLGGWLQVSAAGTVTTALPTDLAAGTHRIVLQDAAGAVIGWTEITIVAPGSGAAGTLASTGVESAPLLAGALLLLLLGALLARRRRSTLPSA</sequence>
<dbReference type="InterPro" id="IPR047971">
    <property type="entry name" value="ExeM-like"/>
</dbReference>
<dbReference type="Gene3D" id="3.60.10.10">
    <property type="entry name" value="Endonuclease/exonuclease/phosphatase"/>
    <property type="match status" value="1"/>
</dbReference>
<dbReference type="PANTHER" id="PTHR42834">
    <property type="entry name" value="ENDONUCLEASE/EXONUCLEASE/PHOSPHATASE FAMILY PROTEIN (AFU_ORTHOLOGUE AFUA_3G09210)"/>
    <property type="match status" value="1"/>
</dbReference>
<keyword evidence="6" id="KW-1185">Reference proteome</keyword>
<accession>A0A2S3ZC08</accession>
<dbReference type="InterPro" id="IPR036691">
    <property type="entry name" value="Endo/exonu/phosph_ase_sf"/>
</dbReference>
<proteinExistence type="predicted"/>
<evidence type="ECO:0000259" key="4">
    <source>
        <dbReference type="PROSITE" id="PS51841"/>
    </source>
</evidence>
<dbReference type="Pfam" id="PF00932">
    <property type="entry name" value="LTD"/>
    <property type="match status" value="1"/>
</dbReference>
<evidence type="ECO:0000256" key="3">
    <source>
        <dbReference type="SAM" id="SignalP"/>
    </source>
</evidence>
<feature type="compositionally biased region" description="Pro residues" evidence="1">
    <location>
        <begin position="226"/>
        <end position="244"/>
    </location>
</feature>
<dbReference type="NCBIfam" id="NF033681">
    <property type="entry name" value="ExeM_NucH_DNase"/>
    <property type="match status" value="1"/>
</dbReference>
<dbReference type="SUPFAM" id="SSF56219">
    <property type="entry name" value="DNase I-like"/>
    <property type="match status" value="1"/>
</dbReference>
<dbReference type="CDD" id="cd10283">
    <property type="entry name" value="MnuA_DNase1-like"/>
    <property type="match status" value="1"/>
</dbReference>
<protein>
    <submittedName>
        <fullName evidence="5">Glutamate--cysteine ligase</fullName>
    </submittedName>
</protein>
<evidence type="ECO:0000256" key="2">
    <source>
        <dbReference type="SAM" id="Phobius"/>
    </source>
</evidence>
<feature type="domain" description="LTD" evidence="4">
    <location>
        <begin position="27"/>
        <end position="170"/>
    </location>
</feature>
<dbReference type="RefSeq" id="WP_103461316.1">
    <property type="nucleotide sequence ID" value="NZ_PPXD01000023.1"/>
</dbReference>
<dbReference type="InterPro" id="IPR001322">
    <property type="entry name" value="Lamin_tail_dom"/>
</dbReference>
<dbReference type="EMBL" id="PPXD01000023">
    <property type="protein sequence ID" value="POH63401.1"/>
    <property type="molecule type" value="Genomic_DNA"/>
</dbReference>
<keyword evidence="2" id="KW-1133">Transmembrane helix</keyword>
<dbReference type="AlphaFoldDB" id="A0A2S3ZC08"/>
<keyword evidence="5" id="KW-0436">Ligase</keyword>
<keyword evidence="3" id="KW-0732">Signal</keyword>
<organism evidence="5 6">
    <name type="scientific">Cryobacterium zongtaii</name>
    <dbReference type="NCBI Taxonomy" id="1259217"/>
    <lineage>
        <taxon>Bacteria</taxon>
        <taxon>Bacillati</taxon>
        <taxon>Actinomycetota</taxon>
        <taxon>Actinomycetes</taxon>
        <taxon>Micrococcales</taxon>
        <taxon>Microbacteriaceae</taxon>
        <taxon>Cryobacterium</taxon>
    </lineage>
</organism>
<keyword evidence="2" id="KW-0472">Membrane</keyword>
<evidence type="ECO:0000313" key="6">
    <source>
        <dbReference type="Proteomes" id="UP000237340"/>
    </source>
</evidence>
<keyword evidence="2" id="KW-0812">Transmembrane</keyword>
<feature type="signal peptide" evidence="3">
    <location>
        <begin position="1"/>
        <end position="33"/>
    </location>
</feature>
<comment type="caution">
    <text evidence="5">The sequence shown here is derived from an EMBL/GenBank/DDBJ whole genome shotgun (WGS) entry which is preliminary data.</text>
</comment>
<dbReference type="CDD" id="cd04486">
    <property type="entry name" value="YhcR_OBF_like"/>
    <property type="match status" value="1"/>
</dbReference>
<dbReference type="PROSITE" id="PS51841">
    <property type="entry name" value="LTD"/>
    <property type="match status" value="1"/>
</dbReference>
<feature type="region of interest" description="Disordered" evidence="1">
    <location>
        <begin position="840"/>
        <end position="906"/>
    </location>
</feature>
<evidence type="ECO:0000313" key="5">
    <source>
        <dbReference type="EMBL" id="POH63401.1"/>
    </source>
</evidence>
<dbReference type="PANTHER" id="PTHR42834:SF1">
    <property type="entry name" value="ENDONUCLEASE_EXONUCLEASE_PHOSPHATASE FAMILY PROTEIN (AFU_ORTHOLOGUE AFUA_3G09210)"/>
    <property type="match status" value="1"/>
</dbReference>
<dbReference type="SUPFAM" id="SSF74853">
    <property type="entry name" value="Lamin A/C globular tail domain"/>
    <property type="match status" value="1"/>
</dbReference>
<dbReference type="Proteomes" id="UP000237340">
    <property type="component" value="Unassembled WGS sequence"/>
</dbReference>